<dbReference type="Proteomes" id="UP000000226">
    <property type="component" value="Chromosome 6"/>
</dbReference>
<organism evidence="2 3">
    <name type="scientific">Phaseolus vulgaris</name>
    <name type="common">Kidney bean</name>
    <name type="synonym">French bean</name>
    <dbReference type="NCBI Taxonomy" id="3885"/>
    <lineage>
        <taxon>Eukaryota</taxon>
        <taxon>Viridiplantae</taxon>
        <taxon>Streptophyta</taxon>
        <taxon>Embryophyta</taxon>
        <taxon>Tracheophyta</taxon>
        <taxon>Spermatophyta</taxon>
        <taxon>Magnoliopsida</taxon>
        <taxon>eudicotyledons</taxon>
        <taxon>Gunneridae</taxon>
        <taxon>Pentapetalae</taxon>
        <taxon>rosids</taxon>
        <taxon>fabids</taxon>
        <taxon>Fabales</taxon>
        <taxon>Fabaceae</taxon>
        <taxon>Papilionoideae</taxon>
        <taxon>50 kb inversion clade</taxon>
        <taxon>NPAAA clade</taxon>
        <taxon>indigoferoid/millettioid clade</taxon>
        <taxon>Phaseoleae</taxon>
        <taxon>Phaseolus</taxon>
    </lineage>
</organism>
<dbReference type="InterPro" id="IPR017451">
    <property type="entry name" value="F-box-assoc_interact_dom"/>
</dbReference>
<protein>
    <recommendedName>
        <fullName evidence="1">F-box domain-containing protein</fullName>
    </recommendedName>
</protein>
<dbReference type="Pfam" id="PF00646">
    <property type="entry name" value="F-box"/>
    <property type="match status" value="1"/>
</dbReference>
<dbReference type="SMR" id="V7BPB6"/>
<dbReference type="InterPro" id="IPR036047">
    <property type="entry name" value="F-box-like_dom_sf"/>
</dbReference>
<dbReference type="eggNOG" id="ENOG502QUVH">
    <property type="taxonomic scope" value="Eukaryota"/>
</dbReference>
<dbReference type="CDD" id="cd22157">
    <property type="entry name" value="F-box_AtFBW1-like"/>
    <property type="match status" value="1"/>
</dbReference>
<dbReference type="OMA" id="RDNSFKY"/>
<gene>
    <name evidence="2" type="ORF">PHAVU_006G157000g</name>
</gene>
<sequence>MQILHVAFSIGYLYRFTRKREKLINPMNRASPPPPPSNSVQNQAMSESLPLPFLPNELVVEILSRLPVKSLLQFRCVCKSWMSLISDPYFMKKHLHLSTRSTHFTHHRIILSDTTAEFHLKSCSLSSLFNSPSTVCDDLNYPVKNKFRHDGIVGSCNGLLCFAIKGDCALLWNPSTRVSKKSPPLGNNWRPGCFTAFGLGYDHVTEDYKVVAVFYDPNEIYSECKVKVYSMATNSWRKIQDFPYGFSPYQNSGKFVSGTLNWAASHTVGSTSLWIIVSLDLHKETYREVLPPDYEREDCSTPSLSVLQECLCMNYDYKKTHFVVWMMKDYGTRGSWFKLVSIPYLPNPEDFSYSGPYYISENGEVLLMFEFDLILYDPRDNSFKYPKIESGKGWFDAEVYVETLVSPMKH</sequence>
<dbReference type="SMART" id="SM00256">
    <property type="entry name" value="FBOX"/>
    <property type="match status" value="1"/>
</dbReference>
<dbReference type="NCBIfam" id="TIGR01640">
    <property type="entry name" value="F_box_assoc_1"/>
    <property type="match status" value="1"/>
</dbReference>
<proteinExistence type="predicted"/>
<keyword evidence="3" id="KW-1185">Reference proteome</keyword>
<feature type="domain" description="F-box" evidence="1">
    <location>
        <begin position="48"/>
        <end position="94"/>
    </location>
</feature>
<name>V7BPB6_PHAVU</name>
<dbReference type="InterPro" id="IPR006527">
    <property type="entry name" value="F-box-assoc_dom_typ1"/>
</dbReference>
<evidence type="ECO:0000313" key="2">
    <source>
        <dbReference type="EMBL" id="ESW19807.1"/>
    </source>
</evidence>
<accession>V7BPB6</accession>
<dbReference type="PROSITE" id="PS50181">
    <property type="entry name" value="FBOX"/>
    <property type="match status" value="1"/>
</dbReference>
<dbReference type="SUPFAM" id="SSF81383">
    <property type="entry name" value="F-box domain"/>
    <property type="match status" value="1"/>
</dbReference>
<dbReference type="PANTHER" id="PTHR31672:SF13">
    <property type="entry name" value="F-BOX PROTEIN CPR30-LIKE"/>
    <property type="match status" value="1"/>
</dbReference>
<evidence type="ECO:0000259" key="1">
    <source>
        <dbReference type="PROSITE" id="PS50181"/>
    </source>
</evidence>
<dbReference type="InterPro" id="IPR050796">
    <property type="entry name" value="SCF_F-box_component"/>
</dbReference>
<dbReference type="Gramene" id="ESW19807">
    <property type="protein sequence ID" value="ESW19807"/>
    <property type="gene ID" value="PHAVU_006G157000g"/>
</dbReference>
<dbReference type="Gene3D" id="1.20.1280.50">
    <property type="match status" value="1"/>
</dbReference>
<dbReference type="EMBL" id="CM002293">
    <property type="protein sequence ID" value="ESW19807.1"/>
    <property type="molecule type" value="Genomic_DNA"/>
</dbReference>
<evidence type="ECO:0000313" key="3">
    <source>
        <dbReference type="Proteomes" id="UP000000226"/>
    </source>
</evidence>
<dbReference type="OrthoDB" id="591557at2759"/>
<dbReference type="PANTHER" id="PTHR31672">
    <property type="entry name" value="BNACNNG10540D PROTEIN"/>
    <property type="match status" value="1"/>
</dbReference>
<dbReference type="AlphaFoldDB" id="V7BPB6"/>
<reference evidence="3" key="1">
    <citation type="journal article" date="2014" name="Nat. Genet.">
        <title>A reference genome for common bean and genome-wide analysis of dual domestications.</title>
        <authorList>
            <person name="Schmutz J."/>
            <person name="McClean P.E."/>
            <person name="Mamidi S."/>
            <person name="Wu G.A."/>
            <person name="Cannon S.B."/>
            <person name="Grimwood J."/>
            <person name="Jenkins J."/>
            <person name="Shu S."/>
            <person name="Song Q."/>
            <person name="Chavarro C."/>
            <person name="Torres-Torres M."/>
            <person name="Geffroy V."/>
            <person name="Moghaddam S.M."/>
            <person name="Gao D."/>
            <person name="Abernathy B."/>
            <person name="Barry K."/>
            <person name="Blair M."/>
            <person name="Brick M.A."/>
            <person name="Chovatia M."/>
            <person name="Gepts P."/>
            <person name="Goodstein D.M."/>
            <person name="Gonzales M."/>
            <person name="Hellsten U."/>
            <person name="Hyten D.L."/>
            <person name="Jia G."/>
            <person name="Kelly J.D."/>
            <person name="Kudrna D."/>
            <person name="Lee R."/>
            <person name="Richard M.M."/>
            <person name="Miklas P.N."/>
            <person name="Osorno J.M."/>
            <person name="Rodrigues J."/>
            <person name="Thareau V."/>
            <person name="Urrea C.A."/>
            <person name="Wang M."/>
            <person name="Yu Y."/>
            <person name="Zhang M."/>
            <person name="Wing R.A."/>
            <person name="Cregan P.B."/>
            <person name="Rokhsar D.S."/>
            <person name="Jackson S.A."/>
        </authorList>
    </citation>
    <scope>NUCLEOTIDE SEQUENCE [LARGE SCALE GENOMIC DNA]</scope>
    <source>
        <strain evidence="3">cv. G19833</strain>
    </source>
</reference>
<dbReference type="Pfam" id="PF07734">
    <property type="entry name" value="FBA_1"/>
    <property type="match status" value="1"/>
</dbReference>
<dbReference type="STRING" id="3885.V7BPB6"/>
<dbReference type="InterPro" id="IPR001810">
    <property type="entry name" value="F-box_dom"/>
</dbReference>